<feature type="compositionally biased region" description="Basic residues" evidence="1">
    <location>
        <begin position="169"/>
        <end position="188"/>
    </location>
</feature>
<proteinExistence type="predicted"/>
<feature type="compositionally biased region" description="Low complexity" evidence="1">
    <location>
        <begin position="461"/>
        <end position="475"/>
    </location>
</feature>
<feature type="compositionally biased region" description="Basic and acidic residues" evidence="1">
    <location>
        <begin position="440"/>
        <end position="453"/>
    </location>
</feature>
<feature type="compositionally biased region" description="Basic and acidic residues" evidence="1">
    <location>
        <begin position="1"/>
        <end position="13"/>
    </location>
</feature>
<feature type="compositionally biased region" description="Basic and acidic residues" evidence="1">
    <location>
        <begin position="45"/>
        <end position="57"/>
    </location>
</feature>
<evidence type="ECO:0000313" key="2">
    <source>
        <dbReference type="EMBL" id="CAA9524586.1"/>
    </source>
</evidence>
<accession>A0A6J4TK23</accession>
<feature type="compositionally biased region" description="Basic and acidic residues" evidence="1">
    <location>
        <begin position="74"/>
        <end position="107"/>
    </location>
</feature>
<feature type="compositionally biased region" description="Basic residues" evidence="1">
    <location>
        <begin position="58"/>
        <end position="73"/>
    </location>
</feature>
<dbReference type="EMBL" id="CADCVT010000345">
    <property type="protein sequence ID" value="CAA9524586.1"/>
    <property type="molecule type" value="Genomic_DNA"/>
</dbReference>
<feature type="compositionally biased region" description="Basic residues" evidence="1">
    <location>
        <begin position="380"/>
        <end position="395"/>
    </location>
</feature>
<feature type="non-terminal residue" evidence="2">
    <location>
        <position position="1"/>
    </location>
</feature>
<dbReference type="AlphaFoldDB" id="A0A6J4TK23"/>
<feature type="compositionally biased region" description="Basic and acidic residues" evidence="1">
    <location>
        <begin position="21"/>
        <end position="37"/>
    </location>
</feature>
<reference evidence="2" key="1">
    <citation type="submission" date="2020-02" db="EMBL/GenBank/DDBJ databases">
        <authorList>
            <person name="Meier V. D."/>
        </authorList>
    </citation>
    <scope>NUCLEOTIDE SEQUENCE</scope>
    <source>
        <strain evidence="2">AVDCRST_MAG85</strain>
    </source>
</reference>
<feature type="compositionally biased region" description="Basic and acidic residues" evidence="1">
    <location>
        <begin position="476"/>
        <end position="485"/>
    </location>
</feature>
<feature type="compositionally biased region" description="Basic and acidic residues" evidence="1">
    <location>
        <begin position="134"/>
        <end position="168"/>
    </location>
</feature>
<feature type="non-terminal residue" evidence="2">
    <location>
        <position position="505"/>
    </location>
</feature>
<feature type="region of interest" description="Disordered" evidence="1">
    <location>
        <begin position="1"/>
        <end position="505"/>
    </location>
</feature>
<sequence length="505" mass="56305">EAARRIVHRGEPRPHRRGHDARRDRRGLPRVQREQRPAVRAHVRPPRDGAQRAEPRARQRGAHRRHARRRRQRDHAEEAPRRHDLRDARPQARDDRQAASDRLDDPRPPALGARPEVRRDHEGPGPRRLRGRRHDPACARHARAGRDRRVLLHVRRADARRVAHEPQRVRRRARRPRALAQRRARRAARSAAQPPAGGREPLGPADRSRGLLPGPRTGGGRGRSGRRGAGQPLPQPRHDVRRARRRGAAAAGHDLHRPGGAPGRHRGLPRPASVPAQQRGPLPRAAARDPGDPQRGARPVVGVRARPRVAAALGRAQPRAVADVPRDPGVRRGSHVLARPERPAQRHRHPAADHARPRARPDGVQLPDPLVPQRRLAPVRGRRPGHVAALHHHRGALGPEQRGRPLQRPRERSRHGSASGGRAGARRRRHRGQLPASEPVPEHAGRGTHERVRVRQRALAQGPQGPRQRPGQPGPQHREDEDHPRQRGQPAVAGAAPGLRGRRGL</sequence>
<feature type="compositionally biased region" description="Basic and acidic residues" evidence="1">
    <location>
        <begin position="115"/>
        <end position="125"/>
    </location>
</feature>
<organism evidence="2">
    <name type="scientific">uncultured Solirubrobacteraceae bacterium</name>
    <dbReference type="NCBI Taxonomy" id="1162706"/>
    <lineage>
        <taxon>Bacteria</taxon>
        <taxon>Bacillati</taxon>
        <taxon>Actinomycetota</taxon>
        <taxon>Thermoleophilia</taxon>
        <taxon>Solirubrobacterales</taxon>
        <taxon>Solirubrobacteraceae</taxon>
        <taxon>environmental samples</taxon>
    </lineage>
</organism>
<name>A0A6J4TK23_9ACTN</name>
<protein>
    <submittedName>
        <fullName evidence="2">Uncharacterized protein</fullName>
    </submittedName>
</protein>
<feature type="compositionally biased region" description="Low complexity" evidence="1">
    <location>
        <begin position="296"/>
        <end position="316"/>
    </location>
</feature>
<feature type="compositionally biased region" description="Basic residues" evidence="1">
    <location>
        <begin position="405"/>
        <end position="415"/>
    </location>
</feature>
<gene>
    <name evidence="2" type="ORF">AVDCRST_MAG85-3115</name>
</gene>
<feature type="compositionally biased region" description="Basic and acidic residues" evidence="1">
    <location>
        <begin position="338"/>
        <end position="361"/>
    </location>
</feature>
<evidence type="ECO:0000256" key="1">
    <source>
        <dbReference type="SAM" id="MobiDB-lite"/>
    </source>
</evidence>
<feature type="compositionally biased region" description="Low complexity" evidence="1">
    <location>
        <begin position="490"/>
        <end position="499"/>
    </location>
</feature>